<comment type="caution">
    <text evidence="1">The sequence shown here is derived from an EMBL/GenBank/DDBJ whole genome shotgun (WGS) entry which is preliminary data.</text>
</comment>
<evidence type="ECO:0000313" key="2">
    <source>
        <dbReference type="Proteomes" id="UP001056120"/>
    </source>
</evidence>
<accession>A0ACB9BST6</accession>
<protein>
    <submittedName>
        <fullName evidence="1">Uncharacterized protein</fullName>
    </submittedName>
</protein>
<proteinExistence type="predicted"/>
<keyword evidence="2" id="KW-1185">Reference proteome</keyword>
<organism evidence="1 2">
    <name type="scientific">Smallanthus sonchifolius</name>
    <dbReference type="NCBI Taxonomy" id="185202"/>
    <lineage>
        <taxon>Eukaryota</taxon>
        <taxon>Viridiplantae</taxon>
        <taxon>Streptophyta</taxon>
        <taxon>Embryophyta</taxon>
        <taxon>Tracheophyta</taxon>
        <taxon>Spermatophyta</taxon>
        <taxon>Magnoliopsida</taxon>
        <taxon>eudicotyledons</taxon>
        <taxon>Gunneridae</taxon>
        <taxon>Pentapetalae</taxon>
        <taxon>asterids</taxon>
        <taxon>campanulids</taxon>
        <taxon>Asterales</taxon>
        <taxon>Asteraceae</taxon>
        <taxon>Asteroideae</taxon>
        <taxon>Heliantheae alliance</taxon>
        <taxon>Millerieae</taxon>
        <taxon>Smallanthus</taxon>
    </lineage>
</organism>
<name>A0ACB9BST6_9ASTR</name>
<gene>
    <name evidence="1" type="ORF">L1987_64893</name>
</gene>
<reference evidence="1 2" key="2">
    <citation type="journal article" date="2022" name="Mol. Ecol. Resour.">
        <title>The genomes of chicory, endive, great burdock and yacon provide insights into Asteraceae paleo-polyploidization history and plant inulin production.</title>
        <authorList>
            <person name="Fan W."/>
            <person name="Wang S."/>
            <person name="Wang H."/>
            <person name="Wang A."/>
            <person name="Jiang F."/>
            <person name="Liu H."/>
            <person name="Zhao H."/>
            <person name="Xu D."/>
            <person name="Zhang Y."/>
        </authorList>
    </citation>
    <scope>NUCLEOTIDE SEQUENCE [LARGE SCALE GENOMIC DNA]</scope>
    <source>
        <strain evidence="2">cv. Yunnan</strain>
        <tissue evidence="1">Leaves</tissue>
    </source>
</reference>
<evidence type="ECO:0000313" key="1">
    <source>
        <dbReference type="EMBL" id="KAI3725117.1"/>
    </source>
</evidence>
<dbReference type="Proteomes" id="UP001056120">
    <property type="component" value="Linkage Group LG22"/>
</dbReference>
<dbReference type="EMBL" id="CM042039">
    <property type="protein sequence ID" value="KAI3725117.1"/>
    <property type="molecule type" value="Genomic_DNA"/>
</dbReference>
<reference evidence="2" key="1">
    <citation type="journal article" date="2022" name="Mol. Ecol. Resour.">
        <title>The genomes of chicory, endive, great burdock and yacon provide insights into Asteraceae palaeo-polyploidization history and plant inulin production.</title>
        <authorList>
            <person name="Fan W."/>
            <person name="Wang S."/>
            <person name="Wang H."/>
            <person name="Wang A."/>
            <person name="Jiang F."/>
            <person name="Liu H."/>
            <person name="Zhao H."/>
            <person name="Xu D."/>
            <person name="Zhang Y."/>
        </authorList>
    </citation>
    <scope>NUCLEOTIDE SEQUENCE [LARGE SCALE GENOMIC DNA]</scope>
    <source>
        <strain evidence="2">cv. Yunnan</strain>
    </source>
</reference>
<sequence>MVIWIPISTFFFHEGKIHNKNTKVVLVMWLSMIFIVIQIFTATLSSWLMLPRVPSSFESAGYQYGSYLNDFITSKYNCSAKNLLPLKSIEEYKNALSNGSVTAVFDELPYVELFLAKYGSNYMKFGPINQESGIAFCRYFQGR</sequence>